<keyword evidence="2" id="KW-1185">Reference proteome</keyword>
<accession>A0A512CX97</accession>
<proteinExistence type="predicted"/>
<comment type="caution">
    <text evidence="1">The sequence shown here is derived from an EMBL/GenBank/DDBJ whole genome shotgun (WGS) entry which is preliminary data.</text>
</comment>
<dbReference type="AlphaFoldDB" id="A0A512CX97"/>
<sequence>MGFGAVRVGAAEDGGAAVVGVLAGRPAGTLEWVLVGGLEGPVLALADGVVVEGASGVPLAGTWVTGPPAAGAPCWSGVHAVDATTSATAPASTRVRRTRAVARDGELAACIMTPCPKRDVPCVVALHRE</sequence>
<dbReference type="EMBL" id="BJYX01000002">
    <property type="protein sequence ID" value="GEO28848.1"/>
    <property type="molecule type" value="Genomic_DNA"/>
</dbReference>
<evidence type="ECO:0000313" key="2">
    <source>
        <dbReference type="Proteomes" id="UP000321534"/>
    </source>
</evidence>
<dbReference type="Proteomes" id="UP000321534">
    <property type="component" value="Unassembled WGS sequence"/>
</dbReference>
<protein>
    <submittedName>
        <fullName evidence="1">Uncharacterized protein</fullName>
    </submittedName>
</protein>
<reference evidence="1 2" key="1">
    <citation type="submission" date="2019-07" db="EMBL/GenBank/DDBJ databases">
        <title>Whole genome shotgun sequence of Terrabacter aerolatus NBRC 106305.</title>
        <authorList>
            <person name="Hosoyama A."/>
            <person name="Uohara A."/>
            <person name="Ohji S."/>
            <person name="Ichikawa N."/>
        </authorList>
    </citation>
    <scope>NUCLEOTIDE SEQUENCE [LARGE SCALE GENOMIC DNA]</scope>
    <source>
        <strain evidence="1 2">NBRC 106305</strain>
    </source>
</reference>
<gene>
    <name evidence="1" type="ORF">TAE01_06580</name>
</gene>
<evidence type="ECO:0000313" key="1">
    <source>
        <dbReference type="EMBL" id="GEO28848.1"/>
    </source>
</evidence>
<name>A0A512CX97_9MICO</name>
<organism evidence="1 2">
    <name type="scientific">Terrabacter aerolatus</name>
    <dbReference type="NCBI Taxonomy" id="422442"/>
    <lineage>
        <taxon>Bacteria</taxon>
        <taxon>Bacillati</taxon>
        <taxon>Actinomycetota</taxon>
        <taxon>Actinomycetes</taxon>
        <taxon>Micrococcales</taxon>
        <taxon>Intrasporangiaceae</taxon>
        <taxon>Terrabacter</taxon>
    </lineage>
</organism>